<dbReference type="GO" id="GO:0051056">
    <property type="term" value="P:regulation of small GTPase mediated signal transduction"/>
    <property type="evidence" value="ECO:0007669"/>
    <property type="project" value="InterPro"/>
</dbReference>
<dbReference type="GO" id="GO:0005096">
    <property type="term" value="F:GTPase activator activity"/>
    <property type="evidence" value="ECO:0007669"/>
    <property type="project" value="InterPro"/>
</dbReference>
<evidence type="ECO:0000313" key="3">
    <source>
        <dbReference type="Proteomes" id="UP000835052"/>
    </source>
</evidence>
<dbReference type="InterPro" id="IPR039930">
    <property type="entry name" value="RALGAPB"/>
</dbReference>
<name>A0A8S1HMW0_9PELO</name>
<dbReference type="Proteomes" id="UP000835052">
    <property type="component" value="Unassembled WGS sequence"/>
</dbReference>
<dbReference type="Gene3D" id="3.40.50.11210">
    <property type="entry name" value="Rap/Ran-GAP"/>
    <property type="match status" value="1"/>
</dbReference>
<reference evidence="2" key="1">
    <citation type="submission" date="2020-10" db="EMBL/GenBank/DDBJ databases">
        <authorList>
            <person name="Kikuchi T."/>
        </authorList>
    </citation>
    <scope>NUCLEOTIDE SEQUENCE</scope>
    <source>
        <strain evidence="2">NKZ352</strain>
    </source>
</reference>
<dbReference type="AlphaFoldDB" id="A0A8S1HMW0"/>
<feature type="region of interest" description="Disordered" evidence="1">
    <location>
        <begin position="34"/>
        <end position="53"/>
    </location>
</feature>
<gene>
    <name evidence="2" type="ORF">CAUJ_LOCUS12576</name>
</gene>
<accession>A0A8S1HMW0</accession>
<feature type="compositionally biased region" description="Basic residues" evidence="1">
    <location>
        <begin position="34"/>
        <end position="50"/>
    </location>
</feature>
<dbReference type="SUPFAM" id="SSF111347">
    <property type="entry name" value="Rap/Ran-GAP"/>
    <property type="match status" value="1"/>
</dbReference>
<evidence type="ECO:0000256" key="1">
    <source>
        <dbReference type="SAM" id="MobiDB-lite"/>
    </source>
</evidence>
<evidence type="ECO:0000313" key="2">
    <source>
        <dbReference type="EMBL" id="CAD6196663.1"/>
    </source>
</evidence>
<dbReference type="PANTHER" id="PTHR21344:SF1">
    <property type="entry name" value="RAL GTPASE-ACTIVATING PROTEIN SUBUNIT BETA"/>
    <property type="match status" value="1"/>
</dbReference>
<dbReference type="OrthoDB" id="10009983at2759"/>
<feature type="compositionally biased region" description="Pro residues" evidence="1">
    <location>
        <begin position="688"/>
        <end position="699"/>
    </location>
</feature>
<dbReference type="InterPro" id="IPR035974">
    <property type="entry name" value="Rap/Ran-GAP_sf"/>
</dbReference>
<protein>
    <recommendedName>
        <fullName evidence="4">Rap-GAP domain-containing protein</fullName>
    </recommendedName>
</protein>
<dbReference type="PANTHER" id="PTHR21344">
    <property type="entry name" value="RAL GTPASE-ACTIVATING PROTEIN SUBUNIT BETA"/>
    <property type="match status" value="1"/>
</dbReference>
<feature type="compositionally biased region" description="Polar residues" evidence="1">
    <location>
        <begin position="102"/>
        <end position="111"/>
    </location>
</feature>
<organism evidence="2 3">
    <name type="scientific">Caenorhabditis auriculariae</name>
    <dbReference type="NCBI Taxonomy" id="2777116"/>
    <lineage>
        <taxon>Eukaryota</taxon>
        <taxon>Metazoa</taxon>
        <taxon>Ecdysozoa</taxon>
        <taxon>Nematoda</taxon>
        <taxon>Chromadorea</taxon>
        <taxon>Rhabditida</taxon>
        <taxon>Rhabditina</taxon>
        <taxon>Rhabditomorpha</taxon>
        <taxon>Rhabditoidea</taxon>
        <taxon>Rhabditidae</taxon>
        <taxon>Peloderinae</taxon>
        <taxon>Caenorhabditis</taxon>
    </lineage>
</organism>
<feature type="region of interest" description="Disordered" evidence="1">
    <location>
        <begin position="95"/>
        <end position="129"/>
    </location>
</feature>
<feature type="compositionally biased region" description="Low complexity" evidence="1">
    <location>
        <begin position="1034"/>
        <end position="1046"/>
    </location>
</feature>
<feature type="region of interest" description="Disordered" evidence="1">
    <location>
        <begin position="1027"/>
        <end position="1046"/>
    </location>
</feature>
<keyword evidence="3" id="KW-1185">Reference proteome</keyword>
<dbReference type="EMBL" id="CAJGYM010000077">
    <property type="protein sequence ID" value="CAD6196663.1"/>
    <property type="molecule type" value="Genomic_DNA"/>
</dbReference>
<proteinExistence type="predicted"/>
<comment type="caution">
    <text evidence="2">The sequence shown here is derived from an EMBL/GenBank/DDBJ whole genome shotgun (WGS) entry which is preliminary data.</text>
</comment>
<evidence type="ECO:0008006" key="4">
    <source>
        <dbReference type="Google" id="ProtNLM"/>
    </source>
</evidence>
<feature type="region of interest" description="Disordered" evidence="1">
    <location>
        <begin position="669"/>
        <end position="704"/>
    </location>
</feature>
<sequence>MAESVAVALRLEASNQQPVWVRVLSEVLLLKRQRRRGRSQPAPRRHSRRRWFSDDPTCHFGSQPFLVLANSDLYVISGLSLHSVDLEDVPEAMSPILGRSGADSTSNSGGAPQSRRKSAGSSCSSVTGDSEVSQYRGIGASSEGLPVAIGAIDGVTAGRAAALATLIRIVSSKTSQERIPPAQLANFYATLFQALVEKDRLILCTLFYYGRNLFRLGLPGIEALLPHFLFALDIILIESSKLRLHPSISEVEMRRACLRALSSVVCWPTTFGMSKISQVADAAGLKSNAATYLHLRARIYKTLVFSLRNETDPTNLHIALALCTVLLEESCSFDLGLNEEQTKDLIRITTATSSAGIPEKGLCASFVRGIVSAVCDRICRPEWAADHSISLAVIDVLNSLSQVHHTVLFTNKDVSTGSLIVASLCRFIEVQLNKPPPMHSKDLHSTVVAAYNAIAVWLCAAPILAECESVLNTISEAIQLGVTGSKNTKKSSNEEPKKAASARVLEAAEYLMYSLFSVVGRKPSLVCDERRLMHQYDTGQIDAAKFVHVLINGDTLLSLHEASHIPDLVGQSATVIYVRRSPTQAASAGIAHLRANPDGYRPDLAIPPTPLSSKSTYASEYHKSSMTSYDTISTTSAASAQTSASVSTRASQSTIASAMTTGSIISGVSFTPSTQSAPAVLKEEPASPTTPTPRPPPPKSIGEQFIIPPEFYKDTCKLDTQIRNLESNEDTDRILEAMDRHSKGESTFNRGRQRNLFEKLTPEQRRISPAQPSDRCSSIRILLYDFGLVDEKIFGSEIVLLDNSQCNEFYRDLHEIVDCCPSRSIQTSHIFYVKEGQRSAVDILDNALNIQNTCSDFCAFLSTLGEGVEVGVHDSWTGHWSTAYSSDRKTTREAEAVDHYILDGVQHCLWWCDGGSSEMAFLMPTERSVRIFKQNIASQPAAVDAAPTRRRREFPTIGLLTASKAMAYSIERDIHPYIGGGSSMGGNQPVGRRSVELRVMIVWLERAEDMINFPSAELLSACDDGSDLLNQQGTTPTAKTSSTSTAEPPAHHILFLHLVEPGIVQVRTRGTPNRFGEPGPLLDGMVTSLSSLASFVRCTLLNIGRRGVAEIDNYQFPHTKRKQSIVEFGKKYAANISYEEFLMRLIKS</sequence>